<dbReference type="GO" id="GO:0016887">
    <property type="term" value="F:ATP hydrolysis activity"/>
    <property type="evidence" value="ECO:0007669"/>
    <property type="project" value="InterPro"/>
</dbReference>
<dbReference type="PIRSF" id="PIRSF039085">
    <property type="entry name" value="ABC_ATPase_HisP"/>
    <property type="match status" value="1"/>
</dbReference>
<dbReference type="InterPro" id="IPR003439">
    <property type="entry name" value="ABC_transporter-like_ATP-bd"/>
</dbReference>
<evidence type="ECO:0000259" key="9">
    <source>
        <dbReference type="PROSITE" id="PS50893"/>
    </source>
</evidence>
<dbReference type="InterPro" id="IPR030679">
    <property type="entry name" value="ABC_ATPase_HisP-typ"/>
</dbReference>
<dbReference type="GO" id="GO:0005886">
    <property type="term" value="C:plasma membrane"/>
    <property type="evidence" value="ECO:0007669"/>
    <property type="project" value="UniProtKB-SubCell"/>
</dbReference>
<keyword evidence="8" id="KW-0472">Membrane</keyword>
<name>A0A7W7RCI8_9ACTN</name>
<evidence type="ECO:0000256" key="8">
    <source>
        <dbReference type="ARBA" id="ARBA00023136"/>
    </source>
</evidence>
<accession>A0A7W7RCI8</accession>
<dbReference type="Pfam" id="PF00005">
    <property type="entry name" value="ABC_tran"/>
    <property type="match status" value="1"/>
</dbReference>
<comment type="similarity">
    <text evidence="2">Belongs to the ABC transporter superfamily.</text>
</comment>
<dbReference type="GO" id="GO:0005524">
    <property type="term" value="F:ATP binding"/>
    <property type="evidence" value="ECO:0007669"/>
    <property type="project" value="UniProtKB-KW"/>
</dbReference>
<dbReference type="InterPro" id="IPR017871">
    <property type="entry name" value="ABC_transporter-like_CS"/>
</dbReference>
<evidence type="ECO:0000256" key="3">
    <source>
        <dbReference type="ARBA" id="ARBA00022448"/>
    </source>
</evidence>
<evidence type="ECO:0000256" key="7">
    <source>
        <dbReference type="ARBA" id="ARBA00022970"/>
    </source>
</evidence>
<evidence type="ECO:0000256" key="1">
    <source>
        <dbReference type="ARBA" id="ARBA00004202"/>
    </source>
</evidence>
<comment type="caution">
    <text evidence="10">The sequence shown here is derived from an EMBL/GenBank/DDBJ whole genome shotgun (WGS) entry which is preliminary data.</text>
</comment>
<keyword evidence="5" id="KW-0547">Nucleotide-binding</keyword>
<evidence type="ECO:0000313" key="10">
    <source>
        <dbReference type="EMBL" id="MBB4929478.1"/>
    </source>
</evidence>
<dbReference type="SMART" id="SM00382">
    <property type="entry name" value="AAA"/>
    <property type="match status" value="1"/>
</dbReference>
<evidence type="ECO:0000313" key="11">
    <source>
        <dbReference type="Proteomes" id="UP000523007"/>
    </source>
</evidence>
<dbReference type="InterPro" id="IPR003593">
    <property type="entry name" value="AAA+_ATPase"/>
</dbReference>
<dbReference type="RefSeq" id="WP_184573988.1">
    <property type="nucleotide sequence ID" value="NZ_JACHJT010000001.1"/>
</dbReference>
<evidence type="ECO:0000256" key="2">
    <source>
        <dbReference type="ARBA" id="ARBA00005417"/>
    </source>
</evidence>
<dbReference type="InterPro" id="IPR050086">
    <property type="entry name" value="MetN_ABC_transporter-like"/>
</dbReference>
<dbReference type="SUPFAM" id="SSF52540">
    <property type="entry name" value="P-loop containing nucleoside triphosphate hydrolases"/>
    <property type="match status" value="1"/>
</dbReference>
<keyword evidence="7" id="KW-0029">Amino-acid transport</keyword>
<dbReference type="PANTHER" id="PTHR43166:SF9">
    <property type="entry name" value="GLUTAMATE_ASPARTATE IMPORT ATP-BINDING PROTEIN GLTL"/>
    <property type="match status" value="1"/>
</dbReference>
<protein>
    <submittedName>
        <fullName evidence="10">Polar amino acid transport system ATP-binding protein</fullName>
    </submittedName>
</protein>
<evidence type="ECO:0000256" key="6">
    <source>
        <dbReference type="ARBA" id="ARBA00022840"/>
    </source>
</evidence>
<dbReference type="GO" id="GO:0015424">
    <property type="term" value="F:ABC-type amino acid transporter activity"/>
    <property type="evidence" value="ECO:0007669"/>
    <property type="project" value="InterPro"/>
</dbReference>
<dbReference type="Proteomes" id="UP000523007">
    <property type="component" value="Unassembled WGS sequence"/>
</dbReference>
<reference evidence="10 11" key="1">
    <citation type="submission" date="2020-08" db="EMBL/GenBank/DDBJ databases">
        <title>Sequencing the genomes of 1000 actinobacteria strains.</title>
        <authorList>
            <person name="Klenk H.-P."/>
        </authorList>
    </citation>
    <scope>NUCLEOTIDE SEQUENCE [LARGE SCALE GENOMIC DNA]</scope>
    <source>
        <strain evidence="10 11">DSM 102030</strain>
    </source>
</reference>
<gene>
    <name evidence="10" type="ORF">F4561_000298</name>
</gene>
<dbReference type="InterPro" id="IPR014343">
    <property type="entry name" value="Ectoine_EhuA"/>
</dbReference>
<dbReference type="PANTHER" id="PTHR43166">
    <property type="entry name" value="AMINO ACID IMPORT ATP-BINDING PROTEIN"/>
    <property type="match status" value="1"/>
</dbReference>
<dbReference type="InterPro" id="IPR027417">
    <property type="entry name" value="P-loop_NTPase"/>
</dbReference>
<keyword evidence="6 10" id="KW-0067">ATP-binding</keyword>
<dbReference type="AlphaFoldDB" id="A0A7W7RCI8"/>
<evidence type="ECO:0000256" key="5">
    <source>
        <dbReference type="ARBA" id="ARBA00022741"/>
    </source>
</evidence>
<organism evidence="10 11">
    <name type="scientific">Lipingzhangella halophila</name>
    <dbReference type="NCBI Taxonomy" id="1783352"/>
    <lineage>
        <taxon>Bacteria</taxon>
        <taxon>Bacillati</taxon>
        <taxon>Actinomycetota</taxon>
        <taxon>Actinomycetes</taxon>
        <taxon>Streptosporangiales</taxon>
        <taxon>Nocardiopsidaceae</taxon>
        <taxon>Lipingzhangella</taxon>
    </lineage>
</organism>
<sequence>MPQSDDQNPAAEVPQARPAEEHPLISFDKVVKRYGDNVVLRELDFTVLPGQRVTLIGPSGSGKTTILRLLMTLEQIDGGVIWVNGDPLSHMYKDGELVPADQKHQRAIRKKIGMVFQQLNLFPNMTVRRNITEAPVHALGMSREEADERAAELLDMVGLKDRIDEHPTRLSGGQQQRVAIARALAMRPEILLLDEVTSALDPELVAEVLDVLREIARTTDITMLAVTHEMGFAKDVSHRVLMFDEGQILEDGPPARIFDEPSEERTKSFLHAVLESG</sequence>
<dbReference type="NCBIfam" id="TIGR03005">
    <property type="entry name" value="ectoine_ehuA"/>
    <property type="match status" value="1"/>
</dbReference>
<feature type="domain" description="ABC transporter" evidence="9">
    <location>
        <begin position="25"/>
        <end position="270"/>
    </location>
</feature>
<evidence type="ECO:0000256" key="4">
    <source>
        <dbReference type="ARBA" id="ARBA00022475"/>
    </source>
</evidence>
<proteinExistence type="inferred from homology"/>
<keyword evidence="11" id="KW-1185">Reference proteome</keyword>
<dbReference type="EMBL" id="JACHJT010000001">
    <property type="protein sequence ID" value="MBB4929478.1"/>
    <property type="molecule type" value="Genomic_DNA"/>
</dbReference>
<dbReference type="PROSITE" id="PS00211">
    <property type="entry name" value="ABC_TRANSPORTER_1"/>
    <property type="match status" value="1"/>
</dbReference>
<dbReference type="Gene3D" id="3.40.50.300">
    <property type="entry name" value="P-loop containing nucleotide triphosphate hydrolases"/>
    <property type="match status" value="1"/>
</dbReference>
<comment type="subcellular location">
    <subcellularLocation>
        <location evidence="1">Cell membrane</location>
        <topology evidence="1">Peripheral membrane protein</topology>
    </subcellularLocation>
</comment>
<dbReference type="PROSITE" id="PS50893">
    <property type="entry name" value="ABC_TRANSPORTER_2"/>
    <property type="match status" value="1"/>
</dbReference>
<keyword evidence="4" id="KW-1003">Cell membrane</keyword>
<keyword evidence="3" id="KW-0813">Transport</keyword>